<name>D0LXL3_HALO1</name>
<dbReference type="KEGG" id="hoh:Hoch_5283"/>
<evidence type="ECO:0000259" key="10">
    <source>
        <dbReference type="Pfam" id="PF21082"/>
    </source>
</evidence>
<evidence type="ECO:0000259" key="11">
    <source>
        <dbReference type="Pfam" id="PF21088"/>
    </source>
</evidence>
<proteinExistence type="inferred from homology"/>
<feature type="domain" description="Mechanosensitive ion channel MscS" evidence="9">
    <location>
        <begin position="180"/>
        <end position="245"/>
    </location>
</feature>
<feature type="transmembrane region" description="Helical" evidence="8">
    <location>
        <begin position="138"/>
        <end position="156"/>
    </location>
</feature>
<dbReference type="SUPFAM" id="SSF50182">
    <property type="entry name" value="Sm-like ribonucleoproteins"/>
    <property type="match status" value="1"/>
</dbReference>
<evidence type="ECO:0000256" key="3">
    <source>
        <dbReference type="ARBA" id="ARBA00022475"/>
    </source>
</evidence>
<dbReference type="SUPFAM" id="SSF82861">
    <property type="entry name" value="Mechanosensitive channel protein MscS (YggB), transmembrane region"/>
    <property type="match status" value="1"/>
</dbReference>
<dbReference type="HOGENOM" id="CLU_037945_0_1_7"/>
<evidence type="ECO:0000256" key="1">
    <source>
        <dbReference type="ARBA" id="ARBA00004651"/>
    </source>
</evidence>
<dbReference type="PANTHER" id="PTHR30221:SF1">
    <property type="entry name" value="SMALL-CONDUCTANCE MECHANOSENSITIVE CHANNEL"/>
    <property type="match status" value="1"/>
</dbReference>
<sequence>MWSDLQQTARELWAHPLIRSAIVLAGTIIGAYLARFLVSRTLLKLAERTKNDLDDQIIGALKRPIFLSVILLGLASVLGDLVADSLPRFAAHGVLRTLAVLVWMAAALEIGTAILGALSARTERRTMVQPRTLPLFEILLKVLIVSAAVYFVFLAWDIDLTAWIASAGIIGIAVGFAAKDSLANLISGIFIVADAPYKVGDWVVLDSELRGMVRSIGVRSTRILTRDDVEITVPNSLMGESKIVNEAGGPDVKQRIAAQVSVAYTSDVDHVVEVLLSCVEGVDGICPSPAPDYRFRSFGASGLDFDLLVWIDRPAIRGKIISDLNMRIFKRFHEAGIEIPYSKHDVFIKQMPPLEHETPAGESEPQRPGAPRGAAA</sequence>
<dbReference type="SUPFAM" id="SSF82689">
    <property type="entry name" value="Mechanosensitive channel protein MscS (YggB), C-terminal domain"/>
    <property type="match status" value="1"/>
</dbReference>
<reference evidence="12 13" key="1">
    <citation type="journal article" date="2010" name="Stand. Genomic Sci.">
        <title>Complete genome sequence of Haliangium ochraceum type strain (SMP-2).</title>
        <authorList>
            <consortium name="US DOE Joint Genome Institute (JGI-PGF)"/>
            <person name="Ivanova N."/>
            <person name="Daum C."/>
            <person name="Lang E."/>
            <person name="Abt B."/>
            <person name="Kopitz M."/>
            <person name="Saunders E."/>
            <person name="Lapidus A."/>
            <person name="Lucas S."/>
            <person name="Glavina Del Rio T."/>
            <person name="Nolan M."/>
            <person name="Tice H."/>
            <person name="Copeland A."/>
            <person name="Cheng J.F."/>
            <person name="Chen F."/>
            <person name="Bruce D."/>
            <person name="Goodwin L."/>
            <person name="Pitluck S."/>
            <person name="Mavromatis K."/>
            <person name="Pati A."/>
            <person name="Mikhailova N."/>
            <person name="Chen A."/>
            <person name="Palaniappan K."/>
            <person name="Land M."/>
            <person name="Hauser L."/>
            <person name="Chang Y.J."/>
            <person name="Jeffries C.D."/>
            <person name="Detter J.C."/>
            <person name="Brettin T."/>
            <person name="Rohde M."/>
            <person name="Goker M."/>
            <person name="Bristow J."/>
            <person name="Markowitz V."/>
            <person name="Eisen J.A."/>
            <person name="Hugenholtz P."/>
            <person name="Kyrpides N.C."/>
            <person name="Klenk H.P."/>
        </authorList>
    </citation>
    <scope>NUCLEOTIDE SEQUENCE [LARGE SCALE GENOMIC DNA]</scope>
    <source>
        <strain evidence="13">DSM 14365 / CIP 107738 / JCM 11303 / AJ 13395 / SMP-2</strain>
    </source>
</reference>
<dbReference type="InterPro" id="IPR045275">
    <property type="entry name" value="MscS_archaea/bacteria_type"/>
</dbReference>
<evidence type="ECO:0000256" key="5">
    <source>
        <dbReference type="ARBA" id="ARBA00022989"/>
    </source>
</evidence>
<evidence type="ECO:0000256" key="4">
    <source>
        <dbReference type="ARBA" id="ARBA00022692"/>
    </source>
</evidence>
<keyword evidence="4 8" id="KW-0812">Transmembrane</keyword>
<evidence type="ECO:0000259" key="9">
    <source>
        <dbReference type="Pfam" id="PF00924"/>
    </source>
</evidence>
<accession>D0LXL3</accession>
<dbReference type="STRING" id="502025.Hoch_5283"/>
<dbReference type="PANTHER" id="PTHR30221">
    <property type="entry name" value="SMALL-CONDUCTANCE MECHANOSENSITIVE CHANNEL"/>
    <property type="match status" value="1"/>
</dbReference>
<keyword evidence="6 8" id="KW-0472">Membrane</keyword>
<dbReference type="Proteomes" id="UP000001880">
    <property type="component" value="Chromosome"/>
</dbReference>
<dbReference type="Gene3D" id="3.30.70.100">
    <property type="match status" value="1"/>
</dbReference>
<dbReference type="Pfam" id="PF21088">
    <property type="entry name" value="MS_channel_1st"/>
    <property type="match status" value="1"/>
</dbReference>
<gene>
    <name evidence="12" type="ordered locus">Hoch_5283</name>
</gene>
<dbReference type="InterPro" id="IPR049278">
    <property type="entry name" value="MS_channel_C"/>
</dbReference>
<feature type="domain" description="Mechanosensitive ion channel MscS C-terminal" evidence="10">
    <location>
        <begin position="258"/>
        <end position="339"/>
    </location>
</feature>
<keyword evidence="3" id="KW-1003">Cell membrane</keyword>
<evidence type="ECO:0000256" key="7">
    <source>
        <dbReference type="SAM" id="MobiDB-lite"/>
    </source>
</evidence>
<feature type="transmembrane region" description="Helical" evidence="8">
    <location>
        <begin position="162"/>
        <end position="178"/>
    </location>
</feature>
<comment type="subcellular location">
    <subcellularLocation>
        <location evidence="1">Cell membrane</location>
        <topology evidence="1">Multi-pass membrane protein</topology>
    </subcellularLocation>
</comment>
<dbReference type="Gene3D" id="2.30.30.60">
    <property type="match status" value="1"/>
</dbReference>
<comment type="similarity">
    <text evidence="2">Belongs to the MscS (TC 1.A.23) family.</text>
</comment>
<protein>
    <submittedName>
        <fullName evidence="12">MscS Mechanosensitive ion channel</fullName>
    </submittedName>
</protein>
<dbReference type="EMBL" id="CP001804">
    <property type="protein sequence ID" value="ACY17768.1"/>
    <property type="molecule type" value="Genomic_DNA"/>
</dbReference>
<dbReference type="OrthoDB" id="9775207at2"/>
<dbReference type="eggNOG" id="COG3264">
    <property type="taxonomic scope" value="Bacteria"/>
</dbReference>
<evidence type="ECO:0000313" key="12">
    <source>
        <dbReference type="EMBL" id="ACY17768.1"/>
    </source>
</evidence>
<evidence type="ECO:0000256" key="8">
    <source>
        <dbReference type="SAM" id="Phobius"/>
    </source>
</evidence>
<feature type="transmembrane region" description="Helical" evidence="8">
    <location>
        <begin position="20"/>
        <end position="43"/>
    </location>
</feature>
<dbReference type="InterPro" id="IPR010920">
    <property type="entry name" value="LSM_dom_sf"/>
</dbReference>
<dbReference type="AlphaFoldDB" id="D0LXL3"/>
<feature type="transmembrane region" description="Helical" evidence="8">
    <location>
        <begin position="95"/>
        <end position="118"/>
    </location>
</feature>
<dbReference type="Gene3D" id="1.10.287.1260">
    <property type="match status" value="1"/>
</dbReference>
<dbReference type="InterPro" id="IPR023408">
    <property type="entry name" value="MscS_beta-dom_sf"/>
</dbReference>
<evidence type="ECO:0000256" key="6">
    <source>
        <dbReference type="ARBA" id="ARBA00023136"/>
    </source>
</evidence>
<dbReference type="Pfam" id="PF00924">
    <property type="entry name" value="MS_channel_2nd"/>
    <property type="match status" value="1"/>
</dbReference>
<keyword evidence="5 8" id="KW-1133">Transmembrane helix</keyword>
<dbReference type="RefSeq" id="WP_012830360.1">
    <property type="nucleotide sequence ID" value="NC_013440.1"/>
</dbReference>
<dbReference type="Pfam" id="PF21082">
    <property type="entry name" value="MS_channel_3rd"/>
    <property type="match status" value="1"/>
</dbReference>
<organism evidence="12 13">
    <name type="scientific">Haliangium ochraceum (strain DSM 14365 / JCM 11303 / SMP-2)</name>
    <dbReference type="NCBI Taxonomy" id="502025"/>
    <lineage>
        <taxon>Bacteria</taxon>
        <taxon>Pseudomonadati</taxon>
        <taxon>Myxococcota</taxon>
        <taxon>Polyangia</taxon>
        <taxon>Haliangiales</taxon>
        <taxon>Kofleriaceae</taxon>
        <taxon>Haliangium</taxon>
    </lineage>
</organism>
<feature type="compositionally biased region" description="Low complexity" evidence="7">
    <location>
        <begin position="367"/>
        <end position="376"/>
    </location>
</feature>
<dbReference type="GO" id="GO:0005886">
    <property type="term" value="C:plasma membrane"/>
    <property type="evidence" value="ECO:0007669"/>
    <property type="project" value="UniProtKB-SubCell"/>
</dbReference>
<evidence type="ECO:0000256" key="2">
    <source>
        <dbReference type="ARBA" id="ARBA00008017"/>
    </source>
</evidence>
<dbReference type="InterPro" id="IPR011014">
    <property type="entry name" value="MscS_channel_TM-2"/>
</dbReference>
<feature type="region of interest" description="Disordered" evidence="7">
    <location>
        <begin position="354"/>
        <end position="376"/>
    </location>
</feature>
<feature type="domain" description="Mechanosensitive ion channel transmembrane helices 2/3" evidence="11">
    <location>
        <begin position="139"/>
        <end position="179"/>
    </location>
</feature>
<dbReference type="GO" id="GO:0008381">
    <property type="term" value="F:mechanosensitive monoatomic ion channel activity"/>
    <property type="evidence" value="ECO:0007669"/>
    <property type="project" value="InterPro"/>
</dbReference>
<dbReference type="InterPro" id="IPR006685">
    <property type="entry name" value="MscS_channel_2nd"/>
</dbReference>
<dbReference type="InterPro" id="IPR049142">
    <property type="entry name" value="MS_channel_1st"/>
</dbReference>
<evidence type="ECO:0000313" key="13">
    <source>
        <dbReference type="Proteomes" id="UP000001880"/>
    </source>
</evidence>
<keyword evidence="13" id="KW-1185">Reference proteome</keyword>
<dbReference type="InterPro" id="IPR011066">
    <property type="entry name" value="MscS_channel_C_sf"/>
</dbReference>
<feature type="transmembrane region" description="Helical" evidence="8">
    <location>
        <begin position="64"/>
        <end position="83"/>
    </location>
</feature>